<accession>A0AAF0X3Z4</accession>
<protein>
    <submittedName>
        <fullName evidence="1">Uncharacterized protein</fullName>
    </submittedName>
</protein>
<reference evidence="1" key="1">
    <citation type="journal article" date="2016" name="Nat. Genet.">
        <title>A high-quality carrot genome assembly provides new insights into carotenoid accumulation and asterid genome evolution.</title>
        <authorList>
            <person name="Iorizzo M."/>
            <person name="Ellison S."/>
            <person name="Senalik D."/>
            <person name="Zeng P."/>
            <person name="Satapoomin P."/>
            <person name="Huang J."/>
            <person name="Bowman M."/>
            <person name="Iovene M."/>
            <person name="Sanseverino W."/>
            <person name="Cavagnaro P."/>
            <person name="Yildiz M."/>
            <person name="Macko-Podgorni A."/>
            <person name="Moranska E."/>
            <person name="Grzebelus E."/>
            <person name="Grzebelus D."/>
            <person name="Ashrafi H."/>
            <person name="Zheng Z."/>
            <person name="Cheng S."/>
            <person name="Spooner D."/>
            <person name="Van Deynze A."/>
            <person name="Simon P."/>
        </authorList>
    </citation>
    <scope>NUCLEOTIDE SEQUENCE</scope>
    <source>
        <tissue evidence="1">Leaf</tissue>
    </source>
</reference>
<proteinExistence type="predicted"/>
<organism evidence="1 2">
    <name type="scientific">Daucus carota subsp. sativus</name>
    <name type="common">Carrot</name>
    <dbReference type="NCBI Taxonomy" id="79200"/>
    <lineage>
        <taxon>Eukaryota</taxon>
        <taxon>Viridiplantae</taxon>
        <taxon>Streptophyta</taxon>
        <taxon>Embryophyta</taxon>
        <taxon>Tracheophyta</taxon>
        <taxon>Spermatophyta</taxon>
        <taxon>Magnoliopsida</taxon>
        <taxon>eudicotyledons</taxon>
        <taxon>Gunneridae</taxon>
        <taxon>Pentapetalae</taxon>
        <taxon>asterids</taxon>
        <taxon>campanulids</taxon>
        <taxon>Apiales</taxon>
        <taxon>Apiaceae</taxon>
        <taxon>Apioideae</taxon>
        <taxon>Scandiceae</taxon>
        <taxon>Daucinae</taxon>
        <taxon>Daucus</taxon>
        <taxon>Daucus sect. Daucus</taxon>
    </lineage>
</organism>
<dbReference type="Proteomes" id="UP000077755">
    <property type="component" value="Chromosome 5"/>
</dbReference>
<gene>
    <name evidence="1" type="ORF">DCAR_0520089</name>
</gene>
<evidence type="ECO:0000313" key="1">
    <source>
        <dbReference type="EMBL" id="WOH00715.1"/>
    </source>
</evidence>
<sequence length="128" mass="14710">MKLFLFPDGEDRPFPRQRNALTGARRLEQLFDKADDMFVDQHSAHHRQQSGVQTLPSFPPLAQNNLYSNLKLKSQEGEVPAGHVTRRANISNKVSPVLPGTSTVFPLHYENMMKCLQGHRYRWLLPLM</sequence>
<dbReference type="AlphaFoldDB" id="A0AAF0X3Z4"/>
<evidence type="ECO:0000313" key="2">
    <source>
        <dbReference type="Proteomes" id="UP000077755"/>
    </source>
</evidence>
<reference evidence="1" key="2">
    <citation type="submission" date="2022-03" db="EMBL/GenBank/DDBJ databases">
        <title>Draft title - Genomic analysis of global carrot germplasm unveils the trajectory of domestication and the origin of high carotenoid orange carrot.</title>
        <authorList>
            <person name="Iorizzo M."/>
            <person name="Ellison S."/>
            <person name="Senalik D."/>
            <person name="Macko-Podgorni A."/>
            <person name="Grzebelus D."/>
            <person name="Bostan H."/>
            <person name="Rolling W."/>
            <person name="Curaba J."/>
            <person name="Simon P."/>
        </authorList>
    </citation>
    <scope>NUCLEOTIDE SEQUENCE</scope>
    <source>
        <tissue evidence="1">Leaf</tissue>
    </source>
</reference>
<name>A0AAF0X3Z4_DAUCS</name>
<keyword evidence="2" id="KW-1185">Reference proteome</keyword>
<dbReference type="EMBL" id="CP093347">
    <property type="protein sequence ID" value="WOH00715.1"/>
    <property type="molecule type" value="Genomic_DNA"/>
</dbReference>